<dbReference type="Proteomes" id="UP000683925">
    <property type="component" value="Unassembled WGS sequence"/>
</dbReference>
<evidence type="ECO:0000313" key="1">
    <source>
        <dbReference type="EMBL" id="CAD8150618.1"/>
    </source>
</evidence>
<organism evidence="1 2">
    <name type="scientific">Paramecium octaurelia</name>
    <dbReference type="NCBI Taxonomy" id="43137"/>
    <lineage>
        <taxon>Eukaryota</taxon>
        <taxon>Sar</taxon>
        <taxon>Alveolata</taxon>
        <taxon>Ciliophora</taxon>
        <taxon>Intramacronucleata</taxon>
        <taxon>Oligohymenophorea</taxon>
        <taxon>Peniculida</taxon>
        <taxon>Parameciidae</taxon>
        <taxon>Paramecium</taxon>
    </lineage>
</organism>
<sequence>MMQLTLQINMSLNYVHKYSYNKQKCIDQRSNTLLSIKRIHLNTQESNNNQWKPYIKCKQLNSYDLQSCLTCNSYNKTIFQLYSQIADSACLDINKILKSHHQIITKMNRFGRVLGLNNILPKPVINQHIEKLEFDFRVRKHNKKANLNRNLQEPNVNTLKVAIRNALTFTIQEQFLIFDQHYLYFIKTFYLILSITISQSLGWA</sequence>
<name>A0A8S1TF93_PAROT</name>
<keyword evidence="2" id="KW-1185">Reference proteome</keyword>
<accession>A0A8S1TF93</accession>
<proteinExistence type="predicted"/>
<gene>
    <name evidence="1" type="ORF">POCTA_138.1.T0240029</name>
</gene>
<protein>
    <submittedName>
        <fullName evidence="1">Uncharacterized protein</fullName>
    </submittedName>
</protein>
<evidence type="ECO:0000313" key="2">
    <source>
        <dbReference type="Proteomes" id="UP000683925"/>
    </source>
</evidence>
<dbReference type="AlphaFoldDB" id="A0A8S1TF93"/>
<reference evidence="1" key="1">
    <citation type="submission" date="2021-01" db="EMBL/GenBank/DDBJ databases">
        <authorList>
            <consortium name="Genoscope - CEA"/>
            <person name="William W."/>
        </authorList>
    </citation>
    <scope>NUCLEOTIDE SEQUENCE</scope>
</reference>
<dbReference type="EMBL" id="CAJJDP010000024">
    <property type="protein sequence ID" value="CAD8150618.1"/>
    <property type="molecule type" value="Genomic_DNA"/>
</dbReference>
<comment type="caution">
    <text evidence="1">The sequence shown here is derived from an EMBL/GenBank/DDBJ whole genome shotgun (WGS) entry which is preliminary data.</text>
</comment>